<evidence type="ECO:0008006" key="10">
    <source>
        <dbReference type="Google" id="ProtNLM"/>
    </source>
</evidence>
<keyword evidence="1" id="KW-0808">Transferase</keyword>
<evidence type="ECO:0000256" key="7">
    <source>
        <dbReference type="SAM" id="Phobius"/>
    </source>
</evidence>
<dbReference type="PANTHER" id="PTHR23063:SF60">
    <property type="entry name" value="LYSOPHOSPHATIDIC ACID:OLEOYL-COA ACYLTRANSFERASE 1"/>
    <property type="match status" value="1"/>
</dbReference>
<evidence type="ECO:0000313" key="9">
    <source>
        <dbReference type="Proteomes" id="UP000570595"/>
    </source>
</evidence>
<keyword evidence="6" id="KW-0012">Acyltransferase</keyword>
<dbReference type="PANTHER" id="PTHR23063">
    <property type="entry name" value="PHOSPHOLIPID ACYLTRANSFERASE"/>
    <property type="match status" value="1"/>
</dbReference>
<keyword evidence="2 7" id="KW-0812">Transmembrane</keyword>
<reference evidence="8 9" key="1">
    <citation type="submission" date="2020-04" db="EMBL/GenBank/DDBJ databases">
        <title>Perkinsus olseni comparative genomics.</title>
        <authorList>
            <person name="Bogema D.R."/>
        </authorList>
    </citation>
    <scope>NUCLEOTIDE SEQUENCE [LARGE SCALE GENOMIC DNA]</scope>
    <source>
        <strain evidence="8">ATCC PRA-179</strain>
    </source>
</reference>
<feature type="transmembrane region" description="Helical" evidence="7">
    <location>
        <begin position="83"/>
        <end position="102"/>
    </location>
</feature>
<evidence type="ECO:0000256" key="1">
    <source>
        <dbReference type="ARBA" id="ARBA00022679"/>
    </source>
</evidence>
<comment type="caution">
    <text evidence="8">The sequence shown here is derived from an EMBL/GenBank/DDBJ whole genome shotgun (WGS) entry which is preliminary data.</text>
</comment>
<feature type="transmembrane region" description="Helical" evidence="7">
    <location>
        <begin position="38"/>
        <end position="71"/>
    </location>
</feature>
<name>A0A7J6LXI7_PEROL</name>
<dbReference type="GO" id="GO:0006629">
    <property type="term" value="P:lipid metabolic process"/>
    <property type="evidence" value="ECO:0007669"/>
    <property type="project" value="UniProtKB-KW"/>
</dbReference>
<evidence type="ECO:0000256" key="3">
    <source>
        <dbReference type="ARBA" id="ARBA00022989"/>
    </source>
</evidence>
<sequence>MEKYTAFADPSSGVNPFIPFWLANPPRDSKAVKLLRPLLLCLPLVVLRLPFLILGMLLLAVSQLLVTVFTLLSAPVGRGLACLLYPVSARLVLLGVGVVRYHKDLADSRRLKIRPIVDPASFGSSDIILSNYQSLTDVLLLLACWAPRKFIFVNSAGQARILGPIGALLEACSKNPGQWAPQVAGLPDAEQILDEGAGPYVIFAEGARTNGTGILRFPKAVDAFVEAARKSGRLGAVGIHYSSKNNCGHYSPSHTLPIPGALHTLYQMAQLYQPATVTWLPCKDTKASTAIQTTTLLSRLVGRECVDMSEKVDARTAEAFRNYYSQYSVVSKKAE</sequence>
<evidence type="ECO:0000256" key="5">
    <source>
        <dbReference type="ARBA" id="ARBA00023136"/>
    </source>
</evidence>
<evidence type="ECO:0000256" key="4">
    <source>
        <dbReference type="ARBA" id="ARBA00023098"/>
    </source>
</evidence>
<dbReference type="EMBL" id="JABAHT010000128">
    <property type="protein sequence ID" value="KAF4664003.1"/>
    <property type="molecule type" value="Genomic_DNA"/>
</dbReference>
<evidence type="ECO:0000313" key="8">
    <source>
        <dbReference type="EMBL" id="KAF4664003.1"/>
    </source>
</evidence>
<dbReference type="SUPFAM" id="SSF69593">
    <property type="entry name" value="Glycerol-3-phosphate (1)-acyltransferase"/>
    <property type="match status" value="1"/>
</dbReference>
<accession>A0A7J6LXI7</accession>
<evidence type="ECO:0000256" key="2">
    <source>
        <dbReference type="ARBA" id="ARBA00022692"/>
    </source>
</evidence>
<dbReference type="Proteomes" id="UP000570595">
    <property type="component" value="Unassembled WGS sequence"/>
</dbReference>
<dbReference type="GO" id="GO:0016746">
    <property type="term" value="F:acyltransferase activity"/>
    <property type="evidence" value="ECO:0007669"/>
    <property type="project" value="UniProtKB-KW"/>
</dbReference>
<dbReference type="AlphaFoldDB" id="A0A7J6LXI7"/>
<proteinExistence type="predicted"/>
<dbReference type="OrthoDB" id="436704at2759"/>
<keyword evidence="3 7" id="KW-1133">Transmembrane helix</keyword>
<gene>
    <name evidence="8" type="ORF">FOZ61_001184</name>
</gene>
<keyword evidence="5 7" id="KW-0472">Membrane</keyword>
<evidence type="ECO:0000256" key="6">
    <source>
        <dbReference type="ARBA" id="ARBA00023315"/>
    </source>
</evidence>
<organism evidence="8 9">
    <name type="scientific">Perkinsus olseni</name>
    <name type="common">Perkinsus atlanticus</name>
    <dbReference type="NCBI Taxonomy" id="32597"/>
    <lineage>
        <taxon>Eukaryota</taxon>
        <taxon>Sar</taxon>
        <taxon>Alveolata</taxon>
        <taxon>Perkinsozoa</taxon>
        <taxon>Perkinsea</taxon>
        <taxon>Perkinsida</taxon>
        <taxon>Perkinsidae</taxon>
        <taxon>Perkinsus</taxon>
    </lineage>
</organism>
<keyword evidence="4" id="KW-0443">Lipid metabolism</keyword>
<protein>
    <recommendedName>
        <fullName evidence="10">Lysophosphatidylcholine acyltransferase 2</fullName>
    </recommendedName>
</protein>